<dbReference type="PROSITE" id="PS51257">
    <property type="entry name" value="PROKAR_LIPOPROTEIN"/>
    <property type="match status" value="1"/>
</dbReference>
<keyword evidence="1" id="KW-0472">Membrane</keyword>
<organism evidence="2">
    <name type="scientific">marine sediment metagenome</name>
    <dbReference type="NCBI Taxonomy" id="412755"/>
    <lineage>
        <taxon>unclassified sequences</taxon>
        <taxon>metagenomes</taxon>
        <taxon>ecological metagenomes</taxon>
    </lineage>
</organism>
<comment type="caution">
    <text evidence="2">The sequence shown here is derived from an EMBL/GenBank/DDBJ whole genome shotgun (WGS) entry which is preliminary data.</text>
</comment>
<proteinExistence type="predicted"/>
<dbReference type="EMBL" id="LAZR01003026">
    <property type="protein sequence ID" value="KKN22833.1"/>
    <property type="molecule type" value="Genomic_DNA"/>
</dbReference>
<sequence length="82" mass="8800">MKKAFAVIIIVALMGCATVPGRKVVYVEKTPKQNLIDVGKVLLGAAVIVGGYAIIMKKQTKAMKEAIENQPPPPIPVVTITW</sequence>
<dbReference type="AlphaFoldDB" id="A0A0F9S0H3"/>
<keyword evidence="1" id="KW-0812">Transmembrane</keyword>
<evidence type="ECO:0000256" key="1">
    <source>
        <dbReference type="SAM" id="Phobius"/>
    </source>
</evidence>
<gene>
    <name evidence="2" type="ORF">LCGC14_0910990</name>
</gene>
<accession>A0A0F9S0H3</accession>
<feature type="transmembrane region" description="Helical" evidence="1">
    <location>
        <begin position="37"/>
        <end position="55"/>
    </location>
</feature>
<keyword evidence="1" id="KW-1133">Transmembrane helix</keyword>
<name>A0A0F9S0H3_9ZZZZ</name>
<evidence type="ECO:0000313" key="2">
    <source>
        <dbReference type="EMBL" id="KKN22833.1"/>
    </source>
</evidence>
<reference evidence="2" key="1">
    <citation type="journal article" date="2015" name="Nature">
        <title>Complex archaea that bridge the gap between prokaryotes and eukaryotes.</title>
        <authorList>
            <person name="Spang A."/>
            <person name="Saw J.H."/>
            <person name="Jorgensen S.L."/>
            <person name="Zaremba-Niedzwiedzka K."/>
            <person name="Martijn J."/>
            <person name="Lind A.E."/>
            <person name="van Eijk R."/>
            <person name="Schleper C."/>
            <person name="Guy L."/>
            <person name="Ettema T.J."/>
        </authorList>
    </citation>
    <scope>NUCLEOTIDE SEQUENCE</scope>
</reference>
<protein>
    <submittedName>
        <fullName evidence="2">Uncharacterized protein</fullName>
    </submittedName>
</protein>